<protein>
    <submittedName>
        <fullName evidence="1">Helix-turn-helix transcriptional regulator</fullName>
    </submittedName>
</protein>
<proteinExistence type="predicted"/>
<evidence type="ECO:0000313" key="1">
    <source>
        <dbReference type="EMBL" id="WXB97407.1"/>
    </source>
</evidence>
<reference evidence="1 2" key="1">
    <citation type="submission" date="2024-02" db="EMBL/GenBank/DDBJ databases">
        <title>Seven novel Bacillus-like species.</title>
        <authorList>
            <person name="Liu G."/>
        </authorList>
    </citation>
    <scope>NUCLEOTIDE SEQUENCE [LARGE SCALE GENOMIC DNA]</scope>
    <source>
        <strain evidence="1 2">FJAT-52054</strain>
    </source>
</reference>
<dbReference type="InterPro" id="IPR001387">
    <property type="entry name" value="Cro/C1-type_HTH"/>
</dbReference>
<organism evidence="1 2">
    <name type="scientific">Metabacillus sediminis</name>
    <dbReference type="NCBI Taxonomy" id="3117746"/>
    <lineage>
        <taxon>Bacteria</taxon>
        <taxon>Bacillati</taxon>
        <taxon>Bacillota</taxon>
        <taxon>Bacilli</taxon>
        <taxon>Bacillales</taxon>
        <taxon>Bacillaceae</taxon>
        <taxon>Metabacillus</taxon>
    </lineage>
</organism>
<accession>A0ABZ2NHY4</accession>
<name>A0ABZ2NHY4_9BACI</name>
<dbReference type="CDD" id="cd00093">
    <property type="entry name" value="HTH_XRE"/>
    <property type="match status" value="1"/>
</dbReference>
<dbReference type="Proteomes" id="UP001377337">
    <property type="component" value="Chromosome"/>
</dbReference>
<evidence type="ECO:0000313" key="2">
    <source>
        <dbReference type="Proteomes" id="UP001377337"/>
    </source>
</evidence>
<gene>
    <name evidence="1" type="ORF">WCV65_02585</name>
</gene>
<dbReference type="SUPFAM" id="SSF47413">
    <property type="entry name" value="lambda repressor-like DNA-binding domains"/>
    <property type="match status" value="1"/>
</dbReference>
<keyword evidence="2" id="KW-1185">Reference proteome</keyword>
<sequence>MMDEKLLHEIEEYLRTHRETSFNLYENYTTHQPIQAEIAQFLDKNRKPGFNQILFEFLEKKALTDSEVYKKAGIDRRHFSKMRSSGYRPRKKTALSLALAMELGIDELEDLLSAAGYSISYSEDRDLIVKYFVEKRIYDLFQINEGLDYFGEEVFKI</sequence>
<dbReference type="EMBL" id="CP147407">
    <property type="protein sequence ID" value="WXB97407.1"/>
    <property type="molecule type" value="Genomic_DNA"/>
</dbReference>
<dbReference type="InterPro" id="IPR010982">
    <property type="entry name" value="Lambda_DNA-bd_dom_sf"/>
</dbReference>
<dbReference type="RefSeq" id="WP_338779807.1">
    <property type="nucleotide sequence ID" value="NZ_CP147407.1"/>
</dbReference>